<feature type="domain" description="GST N-terminal" evidence="1">
    <location>
        <begin position="33"/>
        <end position="110"/>
    </location>
</feature>
<evidence type="ECO:0000313" key="4">
    <source>
        <dbReference type="Proteomes" id="UP001187471"/>
    </source>
</evidence>
<dbReference type="Gene3D" id="1.20.1050.10">
    <property type="match status" value="1"/>
</dbReference>
<dbReference type="InterPro" id="IPR010987">
    <property type="entry name" value="Glutathione-S-Trfase_C-like"/>
</dbReference>
<dbReference type="Pfam" id="PF13417">
    <property type="entry name" value="GST_N_3"/>
    <property type="match status" value="1"/>
</dbReference>
<dbReference type="PANTHER" id="PTHR42673">
    <property type="entry name" value="MALEYLACETOACETATE ISOMERASE"/>
    <property type="match status" value="1"/>
</dbReference>
<evidence type="ECO:0000313" key="3">
    <source>
        <dbReference type="EMBL" id="KAK2978940.1"/>
    </source>
</evidence>
<comment type="caution">
    <text evidence="3">The sequence shown here is derived from an EMBL/GenBank/DDBJ whole genome shotgun (WGS) entry which is preliminary data.</text>
</comment>
<dbReference type="SFLD" id="SFLDG00358">
    <property type="entry name" value="Main_(cytGST)"/>
    <property type="match status" value="1"/>
</dbReference>
<dbReference type="AlphaFoldDB" id="A0AA88RRS5"/>
<dbReference type="GO" id="GO:0006749">
    <property type="term" value="P:glutathione metabolic process"/>
    <property type="evidence" value="ECO:0007669"/>
    <property type="project" value="TreeGrafter"/>
</dbReference>
<dbReference type="Gene3D" id="3.40.30.10">
    <property type="entry name" value="Glutaredoxin"/>
    <property type="match status" value="1"/>
</dbReference>
<dbReference type="SUPFAM" id="SSF52833">
    <property type="entry name" value="Thioredoxin-like"/>
    <property type="match status" value="1"/>
</dbReference>
<dbReference type="EMBL" id="JAVXUO010001806">
    <property type="protein sequence ID" value="KAK2978940.1"/>
    <property type="molecule type" value="Genomic_DNA"/>
</dbReference>
<evidence type="ECO:0000259" key="2">
    <source>
        <dbReference type="PROSITE" id="PS50405"/>
    </source>
</evidence>
<dbReference type="InterPro" id="IPR004045">
    <property type="entry name" value="Glutathione_S-Trfase_N"/>
</dbReference>
<accession>A0AA88RRS5</accession>
<dbReference type="Pfam" id="PF00043">
    <property type="entry name" value="GST_C"/>
    <property type="match status" value="1"/>
</dbReference>
<feature type="domain" description="GST C-terminal" evidence="2">
    <location>
        <begin position="101"/>
        <end position="234"/>
    </location>
</feature>
<dbReference type="InterPro" id="IPR040079">
    <property type="entry name" value="Glutathione_S-Trfase"/>
</dbReference>
<name>A0AA88RRS5_9ASTE</name>
<organism evidence="3 4">
    <name type="scientific">Escallonia rubra</name>
    <dbReference type="NCBI Taxonomy" id="112253"/>
    <lineage>
        <taxon>Eukaryota</taxon>
        <taxon>Viridiplantae</taxon>
        <taxon>Streptophyta</taxon>
        <taxon>Embryophyta</taxon>
        <taxon>Tracheophyta</taxon>
        <taxon>Spermatophyta</taxon>
        <taxon>Magnoliopsida</taxon>
        <taxon>eudicotyledons</taxon>
        <taxon>Gunneridae</taxon>
        <taxon>Pentapetalae</taxon>
        <taxon>asterids</taxon>
        <taxon>campanulids</taxon>
        <taxon>Escalloniales</taxon>
        <taxon>Escalloniaceae</taxon>
        <taxon>Escallonia</taxon>
    </lineage>
</organism>
<dbReference type="InterPro" id="IPR004046">
    <property type="entry name" value="GST_C"/>
</dbReference>
<dbReference type="PANTHER" id="PTHR42673:SF18">
    <property type="entry name" value="GLUTATHIONE TRANSFERASE"/>
    <property type="match status" value="1"/>
</dbReference>
<sequence>MGIPFSLEKLNIANSLLEIKLVRPEASSEEPKKLLQLYSHWMSSCSWRVRIALSLKGLEYEYKAVDSFDPSEFLKLNPMGYVPVLVDDNVVVSDSLAIILYLEEKYRQRPLLPLDLHKRAINYQKYIEENVSPGAKLPWAQYHIRKGFVVMGSPVSGYVIAALEKLLSEFSGKYATGDEIFLADIYLAPQLRNAITRFSLDMSDFPLLSRLHQAYSHLPVFQETMPENQPDAPVQTTS</sequence>
<reference evidence="3" key="1">
    <citation type="submission" date="2022-12" db="EMBL/GenBank/DDBJ databases">
        <title>Draft genome assemblies for two species of Escallonia (Escalloniales).</title>
        <authorList>
            <person name="Chanderbali A."/>
            <person name="Dervinis C."/>
            <person name="Anghel I."/>
            <person name="Soltis D."/>
            <person name="Soltis P."/>
            <person name="Zapata F."/>
        </authorList>
    </citation>
    <scope>NUCLEOTIDE SEQUENCE</scope>
    <source>
        <strain evidence="3">UCBG92.1500</strain>
        <tissue evidence="3">Leaf</tissue>
    </source>
</reference>
<dbReference type="InterPro" id="IPR036249">
    <property type="entry name" value="Thioredoxin-like_sf"/>
</dbReference>
<gene>
    <name evidence="3" type="ORF">RJ640_008721</name>
</gene>
<keyword evidence="4" id="KW-1185">Reference proteome</keyword>
<dbReference type="PROSITE" id="PS50405">
    <property type="entry name" value="GST_CTER"/>
    <property type="match status" value="1"/>
</dbReference>
<proteinExistence type="predicted"/>
<evidence type="ECO:0000259" key="1">
    <source>
        <dbReference type="PROSITE" id="PS50404"/>
    </source>
</evidence>
<dbReference type="PROSITE" id="PS50404">
    <property type="entry name" value="GST_NTER"/>
    <property type="match status" value="1"/>
</dbReference>
<protein>
    <recommendedName>
        <fullName evidence="5">Glutathione transferase</fullName>
    </recommendedName>
</protein>
<dbReference type="GO" id="GO:0004364">
    <property type="term" value="F:glutathione transferase activity"/>
    <property type="evidence" value="ECO:0007669"/>
    <property type="project" value="TreeGrafter"/>
</dbReference>
<dbReference type="GO" id="GO:0016034">
    <property type="term" value="F:maleylacetoacetate isomerase activity"/>
    <property type="evidence" value="ECO:0007669"/>
    <property type="project" value="TreeGrafter"/>
</dbReference>
<dbReference type="Proteomes" id="UP001187471">
    <property type="component" value="Unassembled WGS sequence"/>
</dbReference>
<dbReference type="SUPFAM" id="SSF47616">
    <property type="entry name" value="GST C-terminal domain-like"/>
    <property type="match status" value="1"/>
</dbReference>
<dbReference type="InterPro" id="IPR036282">
    <property type="entry name" value="Glutathione-S-Trfase_C_sf"/>
</dbReference>
<dbReference type="SFLD" id="SFLDS00019">
    <property type="entry name" value="Glutathione_Transferase_(cytos"/>
    <property type="match status" value="1"/>
</dbReference>
<evidence type="ECO:0008006" key="5">
    <source>
        <dbReference type="Google" id="ProtNLM"/>
    </source>
</evidence>
<dbReference type="GO" id="GO:0006559">
    <property type="term" value="P:L-phenylalanine catabolic process"/>
    <property type="evidence" value="ECO:0007669"/>
    <property type="project" value="TreeGrafter"/>
</dbReference>